<dbReference type="InterPro" id="IPR043472">
    <property type="entry name" value="Macro_dom-like"/>
</dbReference>
<accession>A0A0F9RX41</accession>
<sequence length="170" mass="19476">MLKVIKGDLFDTKAKYLVHQANCITSRAAHLAYDVFRRYPYADVYSPRKETILKDSISEPDVIWSKDTPGDIIIKGNGKDQRYVVALLGQYYPGRPRYPNSELDGTIARQKYFHQALWKLAQVKDLESVAFPYGVGCAAAGGNWEVYHKMICNFAKYLDDKADVFIYHKE</sequence>
<proteinExistence type="predicted"/>
<name>A0A0F9RX41_9ZZZZ</name>
<dbReference type="AlphaFoldDB" id="A0A0F9RX41"/>
<reference evidence="1" key="1">
    <citation type="journal article" date="2015" name="Nature">
        <title>Complex archaea that bridge the gap between prokaryotes and eukaryotes.</title>
        <authorList>
            <person name="Spang A."/>
            <person name="Saw J.H."/>
            <person name="Jorgensen S.L."/>
            <person name="Zaremba-Niedzwiedzka K."/>
            <person name="Martijn J."/>
            <person name="Lind A.E."/>
            <person name="van Eijk R."/>
            <person name="Schleper C."/>
            <person name="Guy L."/>
            <person name="Ettema T.J."/>
        </authorList>
    </citation>
    <scope>NUCLEOTIDE SEQUENCE</scope>
</reference>
<dbReference type="SUPFAM" id="SSF52949">
    <property type="entry name" value="Macro domain-like"/>
    <property type="match status" value="1"/>
</dbReference>
<evidence type="ECO:0000313" key="1">
    <source>
        <dbReference type="EMBL" id="KKN60995.1"/>
    </source>
</evidence>
<gene>
    <name evidence="1" type="ORF">LCGC14_0526200</name>
</gene>
<dbReference type="EMBL" id="LAZR01000675">
    <property type="protein sequence ID" value="KKN60995.1"/>
    <property type="molecule type" value="Genomic_DNA"/>
</dbReference>
<comment type="caution">
    <text evidence="1">The sequence shown here is derived from an EMBL/GenBank/DDBJ whole genome shotgun (WGS) entry which is preliminary data.</text>
</comment>
<evidence type="ECO:0008006" key="2">
    <source>
        <dbReference type="Google" id="ProtNLM"/>
    </source>
</evidence>
<organism evidence="1">
    <name type="scientific">marine sediment metagenome</name>
    <dbReference type="NCBI Taxonomy" id="412755"/>
    <lineage>
        <taxon>unclassified sequences</taxon>
        <taxon>metagenomes</taxon>
        <taxon>ecological metagenomes</taxon>
    </lineage>
</organism>
<dbReference type="Gene3D" id="3.40.220.10">
    <property type="entry name" value="Leucine Aminopeptidase, subunit E, domain 1"/>
    <property type="match status" value="1"/>
</dbReference>
<protein>
    <recommendedName>
        <fullName evidence="2">Macro domain-containing protein</fullName>
    </recommendedName>
</protein>